<dbReference type="NCBIfam" id="NF033520">
    <property type="entry name" value="transpos_IS982"/>
    <property type="match status" value="1"/>
</dbReference>
<reference evidence="3" key="1">
    <citation type="submission" date="2017-10" db="EMBL/GenBank/DDBJ databases">
        <title>Complete genome sequence of Moraxella osloensis NP7 isolated from human skin.</title>
        <authorList>
            <person name="Lee K."/>
            <person name="Lim J.Y."/>
            <person name="Hwang I."/>
        </authorList>
    </citation>
    <scope>NUCLEOTIDE SEQUENCE [LARGE SCALE GENOMIC DNA]</scope>
    <source>
        <strain evidence="3">NP7</strain>
        <plasmid evidence="3">pnp7-1</plasmid>
    </source>
</reference>
<name>A0A2D2LXI9_FAUOS</name>
<sequence>MPIDEFIIKIYLMVDDYYKKIVTNRLRQGGYAPKLTDSEIITMELVGEFLQMDTDSQIHQYFKQHWQTWFPNLGSYPNFAKQCVNLLQVKTLIQQHIVKQYGQDNIHFIDGFPIPVCQYARAYRHKTFKYEGSYSYCASKQQKYFGFEGHLLINLSGMITNFTFASARIDERLVAPDMLDDIKGLLGADMGYISPDLSEYCFKRCVDLQTPLRKNMSDKRPISVLNRLKNARRNIETVIGQLSERFNMQKVRARDLWHLSHRFMRKILAHNFCFVINKQLGNPPLQFELLISS</sequence>
<feature type="domain" description="Transposase DDE" evidence="1">
    <location>
        <begin position="104"/>
        <end position="254"/>
    </location>
</feature>
<evidence type="ECO:0000259" key="1">
    <source>
        <dbReference type="Pfam" id="PF13612"/>
    </source>
</evidence>
<organism evidence="2 3">
    <name type="scientific">Faucicola osloensis</name>
    <name type="common">Moraxella osloensis</name>
    <dbReference type="NCBI Taxonomy" id="34062"/>
    <lineage>
        <taxon>Bacteria</taxon>
        <taxon>Pseudomonadati</taxon>
        <taxon>Pseudomonadota</taxon>
        <taxon>Gammaproteobacteria</taxon>
        <taxon>Moraxellales</taxon>
        <taxon>Moraxellaceae</taxon>
        <taxon>Faucicola</taxon>
    </lineage>
</organism>
<protein>
    <submittedName>
        <fullName evidence="2">IS982 family transposase</fullName>
    </submittedName>
</protein>
<dbReference type="Proteomes" id="UP000229340">
    <property type="component" value="Plasmid pNP7-1"/>
</dbReference>
<dbReference type="EMBL" id="CP024444">
    <property type="protein sequence ID" value="ATR79744.1"/>
    <property type="molecule type" value="Genomic_DNA"/>
</dbReference>
<evidence type="ECO:0000313" key="3">
    <source>
        <dbReference type="Proteomes" id="UP000229340"/>
    </source>
</evidence>
<evidence type="ECO:0000313" key="2">
    <source>
        <dbReference type="EMBL" id="ATR79744.1"/>
    </source>
</evidence>
<proteinExistence type="predicted"/>
<dbReference type="RefSeq" id="WP_100271098.1">
    <property type="nucleotide sequence ID" value="NZ_CP024444.1"/>
</dbReference>
<gene>
    <name evidence="2" type="ORF">NP7_10290</name>
</gene>
<accession>A0A2D2LXI9</accession>
<dbReference type="Pfam" id="PF13612">
    <property type="entry name" value="DDE_Tnp_1_3"/>
    <property type="match status" value="1"/>
</dbReference>
<dbReference type="InterPro" id="IPR025668">
    <property type="entry name" value="Tnp_DDE_dom"/>
</dbReference>
<keyword evidence="2" id="KW-0614">Plasmid</keyword>
<geneLocation type="plasmid" evidence="3">
    <name>pnp7-1</name>
</geneLocation>
<dbReference type="AlphaFoldDB" id="A0A2D2LXI9"/>